<sequence>MTVSRTASVLAWLPLVSRIIAALFGGYVLAALCSIAALALPIDGRQAVFTGMLASFLLYAGAVVWVFAVRSAWRAWLGLIIAALPLWLIAQTLGNGGAA</sequence>
<name>A0A2R3Q1H5_STEMA</name>
<evidence type="ECO:0000313" key="3">
    <source>
        <dbReference type="Proteomes" id="UP000625930"/>
    </source>
</evidence>
<feature type="transmembrane region" description="Helical" evidence="1">
    <location>
        <begin position="20"/>
        <end position="40"/>
    </location>
</feature>
<keyword evidence="1" id="KW-0812">Transmembrane</keyword>
<evidence type="ECO:0000256" key="1">
    <source>
        <dbReference type="SAM" id="Phobius"/>
    </source>
</evidence>
<keyword evidence="1" id="KW-0472">Membrane</keyword>
<organism evidence="2 3">
    <name type="scientific">Stenotrophomonas maltophilia</name>
    <name type="common">Pseudomonas maltophilia</name>
    <name type="synonym">Xanthomonas maltophilia</name>
    <dbReference type="NCBI Taxonomy" id="40324"/>
    <lineage>
        <taxon>Bacteria</taxon>
        <taxon>Pseudomonadati</taxon>
        <taxon>Pseudomonadota</taxon>
        <taxon>Gammaproteobacteria</taxon>
        <taxon>Lysobacterales</taxon>
        <taxon>Lysobacteraceae</taxon>
        <taxon>Stenotrophomonas</taxon>
        <taxon>Stenotrophomonas maltophilia group</taxon>
    </lineage>
</organism>
<dbReference type="AlphaFoldDB" id="A0A2R3Q1H5"/>
<feature type="transmembrane region" description="Helical" evidence="1">
    <location>
        <begin position="73"/>
        <end position="90"/>
    </location>
</feature>
<reference evidence="2" key="1">
    <citation type="submission" date="2020-11" db="EMBL/GenBank/DDBJ databases">
        <title>Enhanced detection system for hospital associated transmission using whole genome sequencing surveillance.</title>
        <authorList>
            <person name="Harrison L.H."/>
            <person name="Van Tyne D."/>
            <person name="Marsh J.W."/>
            <person name="Griffith M.P."/>
            <person name="Snyder D.J."/>
            <person name="Cooper V.S."/>
            <person name="Mustapha M."/>
        </authorList>
    </citation>
    <scope>NUCLEOTIDE SEQUENCE</scope>
    <source>
        <strain evidence="2">STEN00091</strain>
    </source>
</reference>
<dbReference type="RefSeq" id="WP_106468145.1">
    <property type="nucleotide sequence ID" value="NZ_CP027562.1"/>
</dbReference>
<feature type="transmembrane region" description="Helical" evidence="1">
    <location>
        <begin position="47"/>
        <end position="67"/>
    </location>
</feature>
<accession>A0A2R3Q1H5</accession>
<dbReference type="Pfam" id="PF12365">
    <property type="entry name" value="DUF3649"/>
    <property type="match status" value="1"/>
</dbReference>
<evidence type="ECO:0000313" key="2">
    <source>
        <dbReference type="EMBL" id="MBH1652892.1"/>
    </source>
</evidence>
<keyword evidence="1" id="KW-1133">Transmembrane helix</keyword>
<proteinExistence type="predicted"/>
<dbReference type="InterPro" id="IPR022109">
    <property type="entry name" value="DUF3649"/>
</dbReference>
<dbReference type="EMBL" id="JADUNP010000023">
    <property type="protein sequence ID" value="MBH1652892.1"/>
    <property type="molecule type" value="Genomic_DNA"/>
</dbReference>
<dbReference type="Proteomes" id="UP000625930">
    <property type="component" value="Unassembled WGS sequence"/>
</dbReference>
<comment type="caution">
    <text evidence="2">The sequence shown here is derived from an EMBL/GenBank/DDBJ whole genome shotgun (WGS) entry which is preliminary data.</text>
</comment>
<protein>
    <submittedName>
        <fullName evidence="2">DUF3649 domain-containing protein</fullName>
    </submittedName>
</protein>
<gene>
    <name evidence="2" type="ORF">I5U67_12020</name>
</gene>